<protein>
    <submittedName>
        <fullName evidence="1">Uncharacterized protein</fullName>
    </submittedName>
</protein>
<dbReference type="AlphaFoldDB" id="A0A926L5C9"/>
<evidence type="ECO:0000313" key="1">
    <source>
        <dbReference type="EMBL" id="MBD0420696.1"/>
    </source>
</evidence>
<reference evidence="1" key="2">
    <citation type="submission" date="2020-09" db="EMBL/GenBank/DDBJ databases">
        <authorList>
            <person name="Luo X."/>
        </authorList>
    </citation>
    <scope>NUCLEOTIDE SEQUENCE</scope>
    <source>
        <strain evidence="1">TRM S81-3</strain>
    </source>
</reference>
<comment type="caution">
    <text evidence="1">The sequence shown here is derived from an EMBL/GenBank/DDBJ whole genome shotgun (WGS) entry which is preliminary data.</text>
</comment>
<dbReference type="RefSeq" id="WP_188181695.1">
    <property type="nucleotide sequence ID" value="NZ_JACVQF010000190.1"/>
</dbReference>
<accession>A0A926L5C9</accession>
<organism evidence="1 2">
    <name type="scientific">Streptomyces griseicoloratus</name>
    <dbReference type="NCBI Taxonomy" id="2752516"/>
    <lineage>
        <taxon>Bacteria</taxon>
        <taxon>Bacillati</taxon>
        <taxon>Actinomycetota</taxon>
        <taxon>Actinomycetes</taxon>
        <taxon>Kitasatosporales</taxon>
        <taxon>Streptomycetaceae</taxon>
        <taxon>Streptomyces</taxon>
    </lineage>
</organism>
<reference evidence="1" key="1">
    <citation type="submission" date="2020-09" db="EMBL/GenBank/DDBJ databases">
        <title>Streptomyces grisecoloratus sp. nov., isolated from cotton soil.</title>
        <authorList>
            <person name="Xing L."/>
        </authorList>
    </citation>
    <scope>NUCLEOTIDE SEQUENCE</scope>
    <source>
        <strain evidence="1">TRM S81-3</strain>
    </source>
</reference>
<name>A0A926L5C9_9ACTN</name>
<evidence type="ECO:0000313" key="2">
    <source>
        <dbReference type="Proteomes" id="UP000621210"/>
    </source>
</evidence>
<sequence length="134" mass="12536">MPTRTTRRAAPDAAPLLLKPHTGAFSVGPSDATTVTDAGVAGVNGASAAGDGCGTEVAGVSAAPDAPGSAGTVLPAVGVPGERTLPLPAGRGAAHALPWPDAPVGTGATVTALQPGLGLGGLPVAGATFGAAMR</sequence>
<dbReference type="EMBL" id="JACVQF010000190">
    <property type="protein sequence ID" value="MBD0420696.1"/>
    <property type="molecule type" value="Genomic_DNA"/>
</dbReference>
<proteinExistence type="predicted"/>
<gene>
    <name evidence="1" type="ORF">H0H10_16345</name>
</gene>
<dbReference type="Proteomes" id="UP000621210">
    <property type="component" value="Unassembled WGS sequence"/>
</dbReference>
<keyword evidence="2" id="KW-1185">Reference proteome</keyword>